<evidence type="ECO:0000256" key="3">
    <source>
        <dbReference type="ARBA" id="ARBA00048267"/>
    </source>
</evidence>
<organism evidence="6 7">
    <name type="scientific">Noviherbaspirillum galbum</name>
    <dbReference type="NCBI Taxonomy" id="2709383"/>
    <lineage>
        <taxon>Bacteria</taxon>
        <taxon>Pseudomonadati</taxon>
        <taxon>Pseudomonadota</taxon>
        <taxon>Betaproteobacteria</taxon>
        <taxon>Burkholderiales</taxon>
        <taxon>Oxalobacteraceae</taxon>
        <taxon>Noviherbaspirillum</taxon>
    </lineage>
</organism>
<reference evidence="6 7" key="1">
    <citation type="submission" date="2020-02" db="EMBL/GenBank/DDBJ databases">
        <authorList>
            <person name="Kim M.K."/>
        </authorList>
    </citation>
    <scope>NUCLEOTIDE SEQUENCE [LARGE SCALE GENOMIC DNA]</scope>
    <source>
        <strain evidence="6 7">17J57-3</strain>
    </source>
</reference>
<dbReference type="EC" id="3.1.1.61" evidence="2"/>
<keyword evidence="7" id="KW-1185">Reference proteome</keyword>
<dbReference type="CDD" id="cd16433">
    <property type="entry name" value="CheB"/>
    <property type="match status" value="1"/>
</dbReference>
<keyword evidence="4" id="KW-0145">Chemotaxis</keyword>
<dbReference type="AlphaFoldDB" id="A0A6B3SUN3"/>
<comment type="caution">
    <text evidence="6">The sequence shown here is derived from an EMBL/GenBank/DDBJ whole genome shotgun (WGS) entry which is preliminary data.</text>
</comment>
<feature type="active site" evidence="4">
    <location>
        <position position="16"/>
    </location>
</feature>
<evidence type="ECO:0000313" key="6">
    <source>
        <dbReference type="EMBL" id="NEX62596.1"/>
    </source>
</evidence>
<dbReference type="PANTHER" id="PTHR42872">
    <property type="entry name" value="PROTEIN-GLUTAMATE METHYLESTERASE/PROTEIN-GLUTAMINE GLUTAMINASE"/>
    <property type="match status" value="1"/>
</dbReference>
<dbReference type="Proteomes" id="UP000482155">
    <property type="component" value="Unassembled WGS sequence"/>
</dbReference>
<dbReference type="GO" id="GO:0000156">
    <property type="term" value="F:phosphorelay response regulator activity"/>
    <property type="evidence" value="ECO:0007669"/>
    <property type="project" value="InterPro"/>
</dbReference>
<evidence type="ECO:0000256" key="1">
    <source>
        <dbReference type="ARBA" id="ARBA00022801"/>
    </source>
</evidence>
<gene>
    <name evidence="6" type="ORF">G3574_16025</name>
</gene>
<feature type="active site" evidence="4">
    <location>
        <position position="136"/>
    </location>
</feature>
<dbReference type="InterPro" id="IPR035909">
    <property type="entry name" value="CheB_C"/>
</dbReference>
<dbReference type="InterPro" id="IPR000673">
    <property type="entry name" value="Sig_transdc_resp-reg_Me-estase"/>
</dbReference>
<evidence type="ECO:0000256" key="4">
    <source>
        <dbReference type="PROSITE-ProRule" id="PRU00050"/>
    </source>
</evidence>
<dbReference type="Gene3D" id="3.40.50.180">
    <property type="entry name" value="Methylesterase CheB, C-terminal domain"/>
    <property type="match status" value="1"/>
</dbReference>
<dbReference type="GO" id="GO:0006935">
    <property type="term" value="P:chemotaxis"/>
    <property type="evidence" value="ECO:0007669"/>
    <property type="project" value="UniProtKB-UniRule"/>
</dbReference>
<evidence type="ECO:0000259" key="5">
    <source>
        <dbReference type="PROSITE" id="PS50122"/>
    </source>
</evidence>
<evidence type="ECO:0000256" key="2">
    <source>
        <dbReference type="ARBA" id="ARBA00039140"/>
    </source>
</evidence>
<dbReference type="SUPFAM" id="SSF52738">
    <property type="entry name" value="Methylesterase CheB, C-terminal domain"/>
    <property type="match status" value="1"/>
</dbReference>
<accession>A0A6B3SUN3</accession>
<dbReference type="PANTHER" id="PTHR42872:SF6">
    <property type="entry name" value="PROTEIN-GLUTAMATE METHYLESTERASE_PROTEIN-GLUTAMINE GLUTAMINASE"/>
    <property type="match status" value="1"/>
</dbReference>
<comment type="catalytic activity">
    <reaction evidence="3">
        <text>[protein]-L-glutamate 5-O-methyl ester + H2O = L-glutamyl-[protein] + methanol + H(+)</text>
        <dbReference type="Rhea" id="RHEA:23236"/>
        <dbReference type="Rhea" id="RHEA-COMP:10208"/>
        <dbReference type="Rhea" id="RHEA-COMP:10311"/>
        <dbReference type="ChEBI" id="CHEBI:15377"/>
        <dbReference type="ChEBI" id="CHEBI:15378"/>
        <dbReference type="ChEBI" id="CHEBI:17790"/>
        <dbReference type="ChEBI" id="CHEBI:29973"/>
        <dbReference type="ChEBI" id="CHEBI:82795"/>
        <dbReference type="EC" id="3.1.1.61"/>
    </reaction>
</comment>
<dbReference type="EMBL" id="JAAIVB010000052">
    <property type="protein sequence ID" value="NEX62596.1"/>
    <property type="molecule type" value="Genomic_DNA"/>
</dbReference>
<keyword evidence="1 4" id="KW-0378">Hydrolase</keyword>
<sequence>MHRQHSKFDAVVIGASAGGVEALLTLLEDLPESFPAAVLIVLHLPADCRSVLASVLSNRCSLPIKEAQDKEDIVPGRGYVAPPDYHLLVEPDRSLSLSQDEAVHFSRPSIDLLFESAAWVYRERLLGIVLTGANQDGSAGLKAISEHGGTTWVQEPADALATIMPQAAIDAAAPDSVLTLEAMKQKLKRLDRAER</sequence>
<dbReference type="RefSeq" id="WP_163965122.1">
    <property type="nucleotide sequence ID" value="NZ_JAAIVB010000052.1"/>
</dbReference>
<feature type="active site" evidence="4">
    <location>
        <position position="43"/>
    </location>
</feature>
<dbReference type="GO" id="GO:0008984">
    <property type="term" value="F:protein-glutamate methylesterase activity"/>
    <property type="evidence" value="ECO:0007669"/>
    <property type="project" value="UniProtKB-EC"/>
</dbReference>
<dbReference type="Pfam" id="PF01339">
    <property type="entry name" value="CheB_methylest"/>
    <property type="match status" value="1"/>
</dbReference>
<dbReference type="GO" id="GO:0005737">
    <property type="term" value="C:cytoplasm"/>
    <property type="evidence" value="ECO:0007669"/>
    <property type="project" value="InterPro"/>
</dbReference>
<protein>
    <recommendedName>
        <fullName evidence="2">protein-glutamate methylesterase</fullName>
        <ecNumber evidence="2">3.1.1.61</ecNumber>
    </recommendedName>
</protein>
<dbReference type="PROSITE" id="PS50122">
    <property type="entry name" value="CHEB"/>
    <property type="match status" value="1"/>
</dbReference>
<proteinExistence type="predicted"/>
<feature type="domain" description="CheB-type methylesterase" evidence="5">
    <location>
        <begin position="4"/>
        <end position="187"/>
    </location>
</feature>
<name>A0A6B3SUN3_9BURK</name>
<evidence type="ECO:0000313" key="7">
    <source>
        <dbReference type="Proteomes" id="UP000482155"/>
    </source>
</evidence>